<gene>
    <name evidence="2" type="ORF">J3R73_000201</name>
</gene>
<name>A0ABU0F725_9HYPH</name>
<accession>A0ABU0F725</accession>
<feature type="compositionally biased region" description="Polar residues" evidence="1">
    <location>
        <begin position="37"/>
        <end position="49"/>
    </location>
</feature>
<reference evidence="2 3" key="1">
    <citation type="submission" date="2023-07" db="EMBL/GenBank/DDBJ databases">
        <title>Genomic Encyclopedia of Type Strains, Phase IV (KMG-IV): sequencing the most valuable type-strain genomes for metagenomic binning, comparative biology and taxonomic classification.</title>
        <authorList>
            <person name="Goeker M."/>
        </authorList>
    </citation>
    <scope>NUCLEOTIDE SEQUENCE [LARGE SCALE GENOMIC DNA]</scope>
    <source>
        <strain evidence="2 3">DSM 5896</strain>
    </source>
</reference>
<proteinExistence type="predicted"/>
<organism evidence="2 3">
    <name type="scientific">Labrys monachus</name>
    <dbReference type="NCBI Taxonomy" id="217067"/>
    <lineage>
        <taxon>Bacteria</taxon>
        <taxon>Pseudomonadati</taxon>
        <taxon>Pseudomonadota</taxon>
        <taxon>Alphaproteobacteria</taxon>
        <taxon>Hyphomicrobiales</taxon>
        <taxon>Xanthobacteraceae</taxon>
        <taxon>Labrys</taxon>
    </lineage>
</organism>
<evidence type="ECO:0000256" key="1">
    <source>
        <dbReference type="SAM" id="MobiDB-lite"/>
    </source>
</evidence>
<comment type="caution">
    <text evidence="2">The sequence shown here is derived from an EMBL/GenBank/DDBJ whole genome shotgun (WGS) entry which is preliminary data.</text>
</comment>
<keyword evidence="3" id="KW-1185">Reference proteome</keyword>
<evidence type="ECO:0000313" key="3">
    <source>
        <dbReference type="Proteomes" id="UP001237448"/>
    </source>
</evidence>
<protein>
    <submittedName>
        <fullName evidence="2">Uncharacterized protein</fullName>
    </submittedName>
</protein>
<evidence type="ECO:0000313" key="2">
    <source>
        <dbReference type="EMBL" id="MDQ0390409.1"/>
    </source>
</evidence>
<dbReference type="Proteomes" id="UP001237448">
    <property type="component" value="Unassembled WGS sequence"/>
</dbReference>
<dbReference type="RefSeq" id="WP_307421596.1">
    <property type="nucleotide sequence ID" value="NZ_JAUSVK010000001.1"/>
</dbReference>
<sequence length="115" mass="11627">MTISSIGSTFSYIPLNMTITKTAPEARIAEAAESSATNDDGTPSGNSEQALPDQTAPDHLAHETAKPPAGILVAIQIHTTTTVGSREAAAAYGAGCAIASWDGAATTTHTMDVVG</sequence>
<feature type="region of interest" description="Disordered" evidence="1">
    <location>
        <begin position="29"/>
        <end position="67"/>
    </location>
</feature>
<dbReference type="EMBL" id="JAUSVK010000001">
    <property type="protein sequence ID" value="MDQ0390409.1"/>
    <property type="molecule type" value="Genomic_DNA"/>
</dbReference>